<name>A0A4P9TLY4_9EURY</name>
<evidence type="ECO:0000313" key="3">
    <source>
        <dbReference type="Proteomes" id="UP000307562"/>
    </source>
</evidence>
<reference evidence="3" key="1">
    <citation type="submission" date="2019-05" db="EMBL/GenBank/DDBJ databases">
        <title>Complete Genome Sequence and Methylation Pattern of the Halophilic Archaeon Natrinema pallidum BOL6-1.</title>
        <authorList>
            <person name="DasSarma P."/>
            <person name="DasSarma B.P."/>
            <person name="DasSarma S.L."/>
            <person name="Martinez F.L."/>
            <person name="Guzman D."/>
            <person name="Roberts R.J."/>
            <person name="DasSarma S."/>
        </authorList>
    </citation>
    <scope>NUCLEOTIDE SEQUENCE [LARGE SCALE GENOMIC DNA]</scope>
    <source>
        <strain evidence="3">BOL6-1</strain>
        <plasmid evidence="3">pnpa70</plasmid>
    </source>
</reference>
<geneLocation type="plasmid" evidence="3">
    <name>pnpa70</name>
</geneLocation>
<gene>
    <name evidence="2" type="ORF">FGF80_18475</name>
</gene>
<dbReference type="KEGG" id="npl:FGF80_18475"/>
<dbReference type="GeneID" id="96158124"/>
<keyword evidence="3" id="KW-1185">Reference proteome</keyword>
<dbReference type="Proteomes" id="UP000307562">
    <property type="component" value="Plasmid pNPA70"/>
</dbReference>
<dbReference type="AlphaFoldDB" id="A0A4P9TLY4"/>
<feature type="region of interest" description="Disordered" evidence="1">
    <location>
        <begin position="158"/>
        <end position="188"/>
    </location>
</feature>
<protein>
    <submittedName>
        <fullName evidence="2">Uncharacterized protein</fullName>
    </submittedName>
</protein>
<accession>A0A4P9TLY4</accession>
<organism evidence="2 3">
    <name type="scientific">Natrinema pallidum</name>
    <dbReference type="NCBI Taxonomy" id="69527"/>
    <lineage>
        <taxon>Archaea</taxon>
        <taxon>Methanobacteriati</taxon>
        <taxon>Methanobacteriota</taxon>
        <taxon>Stenosarchaea group</taxon>
        <taxon>Halobacteria</taxon>
        <taxon>Halobacteriales</taxon>
        <taxon>Natrialbaceae</taxon>
        <taxon>Natrinema</taxon>
    </lineage>
</organism>
<dbReference type="EMBL" id="CP040639">
    <property type="protein sequence ID" value="QCW05235.1"/>
    <property type="molecule type" value="Genomic_DNA"/>
</dbReference>
<feature type="compositionally biased region" description="Acidic residues" evidence="1">
    <location>
        <begin position="169"/>
        <end position="179"/>
    </location>
</feature>
<evidence type="ECO:0000256" key="1">
    <source>
        <dbReference type="SAM" id="MobiDB-lite"/>
    </source>
</evidence>
<keyword evidence="2" id="KW-0614">Plasmid</keyword>
<proteinExistence type="predicted"/>
<evidence type="ECO:0000313" key="2">
    <source>
        <dbReference type="EMBL" id="QCW05235.1"/>
    </source>
</evidence>
<dbReference type="RefSeq" id="WP_138655692.1">
    <property type="nucleotide sequence ID" value="NZ_CP040639.1"/>
</dbReference>
<sequence length="188" mass="21159">MDQIFQQRSDRIADKLEKESIPVEIKLEASDRLREIRSDQRHVLTQEGRETFVLQYLKGEADRFKADDETLADLDAETPRSRPLCTCPDSGCALKDGRLPAAFAEDKSLQRNIREFRHNHLGDPIVLNDAEEKLDEKVERVMSVYDIVLIALSNKCSVSEVEATHTGDDADEPESDSDTEPTASAEAD</sequence>